<name>A0A2B8BE89_9PROT</name>
<comment type="caution">
    <text evidence="1">The sequence shown here is derived from an EMBL/GenBank/DDBJ whole genome shotgun (WGS) entry which is preliminary data.</text>
</comment>
<protein>
    <submittedName>
        <fullName evidence="1">Uncharacterized protein</fullName>
    </submittedName>
</protein>
<dbReference type="OrthoDB" id="7273354at2"/>
<organism evidence="1 2">
    <name type="scientific">Azospirillum palustre</name>
    <dbReference type="NCBI Taxonomy" id="2044885"/>
    <lineage>
        <taxon>Bacteria</taxon>
        <taxon>Pseudomonadati</taxon>
        <taxon>Pseudomonadota</taxon>
        <taxon>Alphaproteobacteria</taxon>
        <taxon>Rhodospirillales</taxon>
        <taxon>Azospirillaceae</taxon>
        <taxon>Azospirillum</taxon>
    </lineage>
</organism>
<keyword evidence="2" id="KW-1185">Reference proteome</keyword>
<evidence type="ECO:0000313" key="1">
    <source>
        <dbReference type="EMBL" id="PGH55557.1"/>
    </source>
</evidence>
<dbReference type="EMBL" id="PDKW01000042">
    <property type="protein sequence ID" value="PGH55557.1"/>
    <property type="molecule type" value="Genomic_DNA"/>
</dbReference>
<gene>
    <name evidence="1" type="ORF">CRT60_19910</name>
</gene>
<evidence type="ECO:0000313" key="2">
    <source>
        <dbReference type="Proteomes" id="UP000225379"/>
    </source>
</evidence>
<proteinExistence type="predicted"/>
<sequence length="143" mass="16717">MTEAVEDCRRKFADLVKLNGISSKYIERETERRILEDGVVRCGLTLEEARGVMRCVADDYDLVFESETDRRIRQVLDKHAGKKGKIGKKQFNQTASILRDFSNDSISEEEARRHIKRIMTDNGWQPKRAGLIPTKRWYRKIET</sequence>
<dbReference type="AlphaFoldDB" id="A0A2B8BE89"/>
<dbReference type="Proteomes" id="UP000225379">
    <property type="component" value="Unassembled WGS sequence"/>
</dbReference>
<accession>A0A2B8BE89</accession>
<dbReference type="RefSeq" id="WP_098738272.1">
    <property type="nucleotide sequence ID" value="NZ_PDKW01000042.1"/>
</dbReference>
<reference evidence="2" key="1">
    <citation type="submission" date="2017-10" db="EMBL/GenBank/DDBJ databases">
        <authorList>
            <person name="Kravchenko I.K."/>
            <person name="Grouzdev D.S."/>
        </authorList>
    </citation>
    <scope>NUCLEOTIDE SEQUENCE [LARGE SCALE GENOMIC DNA]</scope>
    <source>
        <strain evidence="2">B2</strain>
    </source>
</reference>